<dbReference type="InterPro" id="IPR003593">
    <property type="entry name" value="AAA+_ATPase"/>
</dbReference>
<keyword evidence="5" id="KW-1185">Reference proteome</keyword>
<dbReference type="AlphaFoldDB" id="A0A031LTI0"/>
<proteinExistence type="predicted"/>
<organism evidence="4 5">
    <name type="scientific">Candidatus Acidianus copahuensis</name>
    <dbReference type="NCBI Taxonomy" id="1160895"/>
    <lineage>
        <taxon>Archaea</taxon>
        <taxon>Thermoproteota</taxon>
        <taxon>Thermoprotei</taxon>
        <taxon>Sulfolobales</taxon>
        <taxon>Sulfolobaceae</taxon>
        <taxon>Acidianus</taxon>
    </lineage>
</organism>
<dbReference type="Proteomes" id="UP000024332">
    <property type="component" value="Unassembled WGS sequence"/>
</dbReference>
<dbReference type="InterPro" id="IPR003439">
    <property type="entry name" value="ABC_transporter-like_ATP-bd"/>
</dbReference>
<dbReference type="CDD" id="cd03230">
    <property type="entry name" value="ABC_DR_subfamily_A"/>
    <property type="match status" value="1"/>
</dbReference>
<dbReference type="SMART" id="SM00382">
    <property type="entry name" value="AAA"/>
    <property type="match status" value="1"/>
</dbReference>
<dbReference type="RefSeq" id="WP_048098915.1">
    <property type="nucleotide sequence ID" value="NZ_JFZT01000019.1"/>
</dbReference>
<comment type="caution">
    <text evidence="4">The sequence shown here is derived from an EMBL/GenBank/DDBJ whole genome shotgun (WGS) entry which is preliminary data.</text>
</comment>
<evidence type="ECO:0000256" key="1">
    <source>
        <dbReference type="ARBA" id="ARBA00022741"/>
    </source>
</evidence>
<protein>
    <submittedName>
        <fullName evidence="4">Multidrug ABC transporter ATP-binding protein</fullName>
    </submittedName>
</protein>
<evidence type="ECO:0000259" key="3">
    <source>
        <dbReference type="PROSITE" id="PS50893"/>
    </source>
</evidence>
<dbReference type="GO" id="GO:0005524">
    <property type="term" value="F:ATP binding"/>
    <property type="evidence" value="ECO:0007669"/>
    <property type="project" value="UniProtKB-KW"/>
</dbReference>
<dbReference type="OrthoDB" id="87732at2157"/>
<keyword evidence="1" id="KW-0547">Nucleotide-binding</keyword>
<reference evidence="4 5" key="1">
    <citation type="submission" date="2014-03" db="EMBL/GenBank/DDBJ databases">
        <title>Draft genome sequence of the novel thermoacidophilic archaea Acidianus copahuensis ALE1 strain, isolated from Copahue volcanic area in Neuquen Argentina.</title>
        <authorList>
            <person name="Urbieta M.S."/>
            <person name="Rascovan N."/>
            <person name="Castro C."/>
            <person name="Revale S."/>
            <person name="Giaveno M.A."/>
            <person name="Vazquez M.P."/>
            <person name="Donati E.R."/>
        </authorList>
    </citation>
    <scope>NUCLEOTIDE SEQUENCE [LARGE SCALE GENOMIC DNA]</scope>
    <source>
        <strain evidence="4 5">ALE1</strain>
    </source>
</reference>
<dbReference type="PROSITE" id="PS50893">
    <property type="entry name" value="ABC_TRANSPORTER_2"/>
    <property type="match status" value="1"/>
</dbReference>
<dbReference type="Gene3D" id="3.40.50.300">
    <property type="entry name" value="P-loop containing nucleotide triphosphate hydrolases"/>
    <property type="match status" value="1"/>
</dbReference>
<dbReference type="STRING" id="1160895.CM19_02985"/>
<feature type="domain" description="ABC transporter" evidence="3">
    <location>
        <begin position="8"/>
        <end position="235"/>
    </location>
</feature>
<dbReference type="InterPro" id="IPR027417">
    <property type="entry name" value="P-loop_NTPase"/>
</dbReference>
<dbReference type="EMBL" id="JFZT01000019">
    <property type="protein sequence ID" value="EZQ10814.1"/>
    <property type="molecule type" value="Genomic_DNA"/>
</dbReference>
<keyword evidence="2 4" id="KW-0067">ATP-binding</keyword>
<accession>A0A031LTI0</accession>
<sequence length="243" mass="27437">MINDNTIVNVTGLRKSFGNRSIIEGLTFSAERNKVFGIIGPNGAGKTTTLRILSGIIRHYDGDVKILDLTPDEARKQGYISYMPEDSFPYDRLTGIENLEFYANIYAKSHKQAREFVERGIKIADLGDRIYDKTSEYSRGMKRRLIIARTLMVSPKIAILDEPTSSLDVESAVMVRNTISSMKNETTIILSSHNMLEVEYLCDYILLLDKGKALRFGKPSDIIREMDVRNLEEAFLLLTGEGK</sequence>
<evidence type="ECO:0000313" key="5">
    <source>
        <dbReference type="Proteomes" id="UP000024332"/>
    </source>
</evidence>
<dbReference type="PANTHER" id="PTHR43613:SF1">
    <property type="entry name" value="ABC TRANSPORTER, ATP-BINDING PROTEIN"/>
    <property type="match status" value="1"/>
</dbReference>
<dbReference type="GO" id="GO:0016887">
    <property type="term" value="F:ATP hydrolysis activity"/>
    <property type="evidence" value="ECO:0007669"/>
    <property type="project" value="InterPro"/>
</dbReference>
<dbReference type="Pfam" id="PF00005">
    <property type="entry name" value="ABC_tran"/>
    <property type="match status" value="1"/>
</dbReference>
<dbReference type="SUPFAM" id="SSF52540">
    <property type="entry name" value="P-loop containing nucleoside triphosphate hydrolases"/>
    <property type="match status" value="1"/>
</dbReference>
<gene>
    <name evidence="4" type="ORF">CM19_02985</name>
</gene>
<name>A0A031LTI0_9CREN</name>
<evidence type="ECO:0000256" key="2">
    <source>
        <dbReference type="ARBA" id="ARBA00022840"/>
    </source>
</evidence>
<dbReference type="PANTHER" id="PTHR43613">
    <property type="entry name" value="ABC TRANSPORTER, ATP-BINDING PROTEIN"/>
    <property type="match status" value="1"/>
</dbReference>
<evidence type="ECO:0000313" key="4">
    <source>
        <dbReference type="EMBL" id="EZQ10814.1"/>
    </source>
</evidence>